<dbReference type="InterPro" id="IPR051940">
    <property type="entry name" value="Chitin_bind-dev_reg"/>
</dbReference>
<keyword evidence="5" id="KW-1015">Disulfide bond</keyword>
<feature type="region of interest" description="Disordered" evidence="7">
    <location>
        <begin position="312"/>
        <end position="334"/>
    </location>
</feature>
<proteinExistence type="predicted"/>
<dbReference type="FunFam" id="2.170.140.10:FF:000009">
    <property type="entry name" value="Chondroitin proteoglycan 1"/>
    <property type="match status" value="2"/>
</dbReference>
<evidence type="ECO:0000256" key="8">
    <source>
        <dbReference type="SAM" id="SignalP"/>
    </source>
</evidence>
<feature type="signal peptide" evidence="8">
    <location>
        <begin position="1"/>
        <end position="18"/>
    </location>
</feature>
<reference evidence="9" key="1">
    <citation type="submission" date="2007-07" db="EMBL/GenBank/DDBJ databases">
        <title>PCAP assembly of the Caenorhabditis remanei genome.</title>
        <authorList>
            <consortium name="The Caenorhabditis remanei Sequencing Consortium"/>
            <person name="Wilson R.K."/>
        </authorList>
    </citation>
    <scope>NUCLEOTIDE SEQUENCE [LARGE SCALE GENOMIC DNA]</scope>
    <source>
        <strain evidence="9">PB4641</strain>
    </source>
</reference>
<keyword evidence="4" id="KW-0677">Repeat</keyword>
<keyword evidence="10" id="KW-1185">Reference proteome</keyword>
<name>E3MXM0_CAERE</name>
<evidence type="ECO:0000256" key="4">
    <source>
        <dbReference type="ARBA" id="ARBA00022737"/>
    </source>
</evidence>
<dbReference type="OMA" id="PEHQQCM"/>
<gene>
    <name evidence="9" type="ORF">CRE_27727</name>
</gene>
<evidence type="ECO:0000256" key="5">
    <source>
        <dbReference type="ARBA" id="ARBA00023157"/>
    </source>
</evidence>
<sequence length="444" mass="47776">MLPKQVVLVALLVASACAQYGVAGMYENLPLESTTPETSGDGSGNDNGYASGADAVAIDTDCSTKEDGLYAIGGCSPQFLTCSGGISRIMDCPANLIYDQRIVACEYSDNVPECGGTPQEVTTTEAYATQETTEDSTLPAETTTVYVPIIPAATTAAPIVEPVTRTAIDRTCQGKPDGFYSFGQCSDHYIACSNGYTIPMQCPARLAFDEARVICDYVLNVPECQNGSGDDQDSGSGDEETTTEEASGELPYSNGYGYEETTTAAVEETTESTDGYDVERSASAYNAPYGSESTTAADVPSTTVEVTTEQVYETTTQEETTTEQYYETSTTEEVYETTTVPEEVTTEQVYETTTPEEVTTEQVYETTTPEEVTTEQAYETTSESVPSCIEGATAIEPCSQHYRNCVNGQETIFICESGLFFSPELARCTTTDQIAECHQKPVYY</sequence>
<keyword evidence="3 8" id="KW-0732">Signal</keyword>
<dbReference type="CTD" id="9817584"/>
<dbReference type="Gene3D" id="2.170.140.10">
    <property type="entry name" value="Chitin binding domain"/>
    <property type="match status" value="3"/>
</dbReference>
<accession>E3MXM0</accession>
<evidence type="ECO:0000313" key="9">
    <source>
        <dbReference type="EMBL" id="EFP11703.1"/>
    </source>
</evidence>
<dbReference type="eggNOG" id="ENOG502S9IS">
    <property type="taxonomic scope" value="Eukaryota"/>
</dbReference>
<dbReference type="FunCoup" id="E3MXM0">
    <property type="interactions" value="941"/>
</dbReference>
<protein>
    <submittedName>
        <fullName evidence="9">Uncharacterized protein</fullName>
    </submittedName>
</protein>
<evidence type="ECO:0000256" key="3">
    <source>
        <dbReference type="ARBA" id="ARBA00022729"/>
    </source>
</evidence>
<dbReference type="InterPro" id="IPR002557">
    <property type="entry name" value="Chitin-bd_dom"/>
</dbReference>
<feature type="chain" id="PRO_5015090026" evidence="8">
    <location>
        <begin position="19"/>
        <end position="444"/>
    </location>
</feature>
<evidence type="ECO:0000256" key="6">
    <source>
        <dbReference type="ARBA" id="ARBA00023180"/>
    </source>
</evidence>
<dbReference type="HOGENOM" id="CLU_033369_0_0_1"/>
<feature type="compositionally biased region" description="Acidic residues" evidence="7">
    <location>
        <begin position="230"/>
        <end position="247"/>
    </location>
</feature>
<keyword evidence="1" id="KW-0217">Developmental protein</keyword>
<dbReference type="EMBL" id="DS268492">
    <property type="protein sequence ID" value="EFP11703.1"/>
    <property type="molecule type" value="Genomic_DNA"/>
</dbReference>
<dbReference type="Pfam" id="PF01607">
    <property type="entry name" value="CBM_14"/>
    <property type="match status" value="3"/>
</dbReference>
<feature type="region of interest" description="Disordered" evidence="7">
    <location>
        <begin position="226"/>
        <end position="259"/>
    </location>
</feature>
<dbReference type="OrthoDB" id="5877064at2759"/>
<dbReference type="SUPFAM" id="SSF57625">
    <property type="entry name" value="Invertebrate chitin-binding proteins"/>
    <property type="match status" value="3"/>
</dbReference>
<keyword evidence="2" id="KW-0147">Chitin-binding</keyword>
<dbReference type="AlphaFoldDB" id="E3MXM0"/>
<dbReference type="PROSITE" id="PS50940">
    <property type="entry name" value="CHIT_BIND_II"/>
    <property type="match status" value="3"/>
</dbReference>
<dbReference type="RefSeq" id="XP_003099096.2">
    <property type="nucleotide sequence ID" value="XM_003099048.2"/>
</dbReference>
<dbReference type="SMART" id="SM00494">
    <property type="entry name" value="ChtBD2"/>
    <property type="match status" value="3"/>
</dbReference>
<dbReference type="InterPro" id="IPR036508">
    <property type="entry name" value="Chitin-bd_dom_sf"/>
</dbReference>
<dbReference type="GO" id="GO:0008061">
    <property type="term" value="F:chitin binding"/>
    <property type="evidence" value="ECO:0007669"/>
    <property type="project" value="UniProtKB-KW"/>
</dbReference>
<keyword evidence="6" id="KW-0325">Glycoprotein</keyword>
<evidence type="ECO:0000256" key="2">
    <source>
        <dbReference type="ARBA" id="ARBA00022669"/>
    </source>
</evidence>
<evidence type="ECO:0000313" key="10">
    <source>
        <dbReference type="Proteomes" id="UP000008281"/>
    </source>
</evidence>
<dbReference type="PROSITE" id="PS51257">
    <property type="entry name" value="PROKAR_LIPOPROTEIN"/>
    <property type="match status" value="1"/>
</dbReference>
<dbReference type="PANTHER" id="PTHR23301:SF0">
    <property type="entry name" value="CHITIN-BINDING TYPE-2 DOMAIN-CONTAINING PROTEIN-RELATED"/>
    <property type="match status" value="1"/>
</dbReference>
<dbReference type="KEGG" id="crq:GCK72_002899"/>
<dbReference type="GeneID" id="9817584"/>
<dbReference type="GO" id="GO:0005576">
    <property type="term" value="C:extracellular region"/>
    <property type="evidence" value="ECO:0007669"/>
    <property type="project" value="InterPro"/>
</dbReference>
<dbReference type="PANTHER" id="PTHR23301">
    <property type="entry name" value="CHITIN BINDING PERITROPHIN-A"/>
    <property type="match status" value="1"/>
</dbReference>
<evidence type="ECO:0000256" key="7">
    <source>
        <dbReference type="SAM" id="MobiDB-lite"/>
    </source>
</evidence>
<organism evidence="10">
    <name type="scientific">Caenorhabditis remanei</name>
    <name type="common">Caenorhabditis vulgaris</name>
    <dbReference type="NCBI Taxonomy" id="31234"/>
    <lineage>
        <taxon>Eukaryota</taxon>
        <taxon>Metazoa</taxon>
        <taxon>Ecdysozoa</taxon>
        <taxon>Nematoda</taxon>
        <taxon>Chromadorea</taxon>
        <taxon>Rhabditida</taxon>
        <taxon>Rhabditina</taxon>
        <taxon>Rhabditomorpha</taxon>
        <taxon>Rhabditoidea</taxon>
        <taxon>Rhabditidae</taxon>
        <taxon>Peloderinae</taxon>
        <taxon>Caenorhabditis</taxon>
    </lineage>
</organism>
<evidence type="ECO:0000256" key="1">
    <source>
        <dbReference type="ARBA" id="ARBA00022473"/>
    </source>
</evidence>
<dbReference type="Proteomes" id="UP000008281">
    <property type="component" value="Unassembled WGS sequence"/>
</dbReference>